<comment type="subcellular location">
    <subcellularLocation>
        <location evidence="8">Cell inner membrane</location>
        <topology evidence="8">Multi-pass membrane protein</topology>
    </subcellularLocation>
    <subcellularLocation>
        <location evidence="1">Cell membrane</location>
        <topology evidence="1">Multi-pass membrane protein</topology>
    </subcellularLocation>
</comment>
<dbReference type="EMBL" id="JACSQK010000006">
    <property type="protein sequence ID" value="MBD7961429.1"/>
    <property type="molecule type" value="Genomic_DNA"/>
</dbReference>
<evidence type="ECO:0000256" key="7">
    <source>
        <dbReference type="ARBA" id="ARBA00023136"/>
    </source>
</evidence>
<dbReference type="PANTHER" id="PTHR42718:SF46">
    <property type="entry name" value="BLR6921 PROTEIN"/>
    <property type="match status" value="1"/>
</dbReference>
<dbReference type="NCBIfam" id="TIGR00710">
    <property type="entry name" value="efflux_Bcr_CflA"/>
    <property type="match status" value="1"/>
</dbReference>
<comment type="similarity">
    <text evidence="2 8">Belongs to the major facilitator superfamily. Bcr/CmlA family.</text>
</comment>
<dbReference type="InterPro" id="IPR036259">
    <property type="entry name" value="MFS_trans_sf"/>
</dbReference>
<evidence type="ECO:0000256" key="4">
    <source>
        <dbReference type="ARBA" id="ARBA00022475"/>
    </source>
</evidence>
<name>A0ABR8SDJ2_9BURK</name>
<keyword evidence="11" id="KW-1185">Reference proteome</keyword>
<proteinExistence type="inferred from homology"/>
<accession>A0ABR8SDJ2</accession>
<dbReference type="CDD" id="cd17320">
    <property type="entry name" value="MFS_MdfA_MDR_like"/>
    <property type="match status" value="1"/>
</dbReference>
<feature type="transmembrane region" description="Helical" evidence="8">
    <location>
        <begin position="124"/>
        <end position="147"/>
    </location>
</feature>
<feature type="transmembrane region" description="Helical" evidence="8">
    <location>
        <begin position="95"/>
        <end position="112"/>
    </location>
</feature>
<evidence type="ECO:0000256" key="5">
    <source>
        <dbReference type="ARBA" id="ARBA00022692"/>
    </source>
</evidence>
<feature type="transmembrane region" description="Helical" evidence="8">
    <location>
        <begin position="240"/>
        <end position="260"/>
    </location>
</feature>
<keyword evidence="8" id="KW-0997">Cell inner membrane</keyword>
<dbReference type="Pfam" id="PF07690">
    <property type="entry name" value="MFS_1"/>
    <property type="match status" value="1"/>
</dbReference>
<evidence type="ECO:0000256" key="6">
    <source>
        <dbReference type="ARBA" id="ARBA00022989"/>
    </source>
</evidence>
<reference evidence="10 11" key="1">
    <citation type="submission" date="2020-08" db="EMBL/GenBank/DDBJ databases">
        <title>A Genomic Blueprint of the Chicken Gut Microbiome.</title>
        <authorList>
            <person name="Gilroy R."/>
            <person name="Ravi A."/>
            <person name="Getino M."/>
            <person name="Pursley I."/>
            <person name="Horton D.L."/>
            <person name="Alikhan N.-F."/>
            <person name="Baker D."/>
            <person name="Gharbi K."/>
            <person name="Hall N."/>
            <person name="Watson M."/>
            <person name="Adriaenssens E.M."/>
            <person name="Foster-Nyarko E."/>
            <person name="Jarju S."/>
            <person name="Secka A."/>
            <person name="Antonio M."/>
            <person name="Oren A."/>
            <person name="Chaudhuri R."/>
            <person name="La Ragione R.M."/>
            <person name="Hildebrand F."/>
            <person name="Pallen M.J."/>
        </authorList>
    </citation>
    <scope>NUCLEOTIDE SEQUENCE [LARGE SCALE GENOMIC DNA]</scope>
    <source>
        <strain evidence="10 11">Sa2CVA6</strain>
    </source>
</reference>
<feature type="transmembrane region" description="Helical" evidence="8">
    <location>
        <begin position="153"/>
        <end position="174"/>
    </location>
</feature>
<feature type="transmembrane region" description="Helical" evidence="8">
    <location>
        <begin position="294"/>
        <end position="311"/>
    </location>
</feature>
<dbReference type="InterPro" id="IPR020846">
    <property type="entry name" value="MFS_dom"/>
</dbReference>
<feature type="transmembrane region" description="Helical" evidence="8">
    <location>
        <begin position="202"/>
        <end position="220"/>
    </location>
</feature>
<evidence type="ECO:0000259" key="9">
    <source>
        <dbReference type="PROSITE" id="PS50850"/>
    </source>
</evidence>
<evidence type="ECO:0000313" key="10">
    <source>
        <dbReference type="EMBL" id="MBD7961429.1"/>
    </source>
</evidence>
<protein>
    <recommendedName>
        <fullName evidence="8">Bcr/CflA family efflux transporter</fullName>
    </recommendedName>
</protein>
<keyword evidence="4" id="KW-1003">Cell membrane</keyword>
<dbReference type="InterPro" id="IPR004812">
    <property type="entry name" value="Efflux_drug-R_Bcr/CmlA"/>
</dbReference>
<feature type="transmembrane region" description="Helical" evidence="8">
    <location>
        <begin position="40"/>
        <end position="57"/>
    </location>
</feature>
<organism evidence="10 11">
    <name type="scientific">Comamonas avium</name>
    <dbReference type="NCBI Taxonomy" id="2762231"/>
    <lineage>
        <taxon>Bacteria</taxon>
        <taxon>Pseudomonadati</taxon>
        <taxon>Pseudomonadota</taxon>
        <taxon>Betaproteobacteria</taxon>
        <taxon>Burkholderiales</taxon>
        <taxon>Comamonadaceae</taxon>
        <taxon>Comamonas</taxon>
    </lineage>
</organism>
<dbReference type="SUPFAM" id="SSF103473">
    <property type="entry name" value="MFS general substrate transporter"/>
    <property type="match status" value="1"/>
</dbReference>
<evidence type="ECO:0000256" key="2">
    <source>
        <dbReference type="ARBA" id="ARBA00006236"/>
    </source>
</evidence>
<dbReference type="Gene3D" id="1.20.1720.10">
    <property type="entry name" value="Multidrug resistance protein D"/>
    <property type="match status" value="1"/>
</dbReference>
<evidence type="ECO:0000256" key="3">
    <source>
        <dbReference type="ARBA" id="ARBA00022448"/>
    </source>
</evidence>
<feature type="transmembrane region" description="Helical" evidence="8">
    <location>
        <begin position="69"/>
        <end position="89"/>
    </location>
</feature>
<feature type="transmembrane region" description="Helical" evidence="8">
    <location>
        <begin position="267"/>
        <end position="288"/>
    </location>
</feature>
<comment type="caution">
    <text evidence="10">The sequence shown here is derived from an EMBL/GenBank/DDBJ whole genome shotgun (WGS) entry which is preliminary data.</text>
</comment>
<feature type="transmembrane region" description="Helical" evidence="8">
    <location>
        <begin position="348"/>
        <end position="371"/>
    </location>
</feature>
<sequence>MWLLVLVTLSGTMAMHIFVPALPIAGAALGAAPAGMQQTITLYVLGLALGQLVYGPLSDTLGRRPTLLVGLGLYLSASVLALCAPSLQWLVVARLLQALGGAAGITLGRAIVRDTSAPDRVTKDLALLNLLTLVGPGLAPVVGAYLADHFGWRAIYLFLVGMGCIMLGCAWRLLPETHALRRPLAVKAIALDYRSLLGQPRFVAFMLGGACSSTALYPYLATSSYIVHEQLGLPISDVGWFAASTIVGASLGTLATRRLAGRLPNVYFLYAGAGLGLAMATLLLLVQLMGWLTAPWLLAITITMTFGAGLASPAALSSALSCTPGLVGAAAGLYGFGQMAMGAIGTQLVGYGSVPAVACAVTQMCITGLALGSYRFAATRQQSTLV</sequence>
<dbReference type="PANTHER" id="PTHR42718">
    <property type="entry name" value="MAJOR FACILITATOR SUPERFAMILY MULTIDRUG TRANSPORTER MFSC"/>
    <property type="match status" value="1"/>
</dbReference>
<comment type="caution">
    <text evidence="8">Lacks conserved residue(s) required for the propagation of feature annotation.</text>
</comment>
<dbReference type="Proteomes" id="UP000634919">
    <property type="component" value="Unassembled WGS sequence"/>
</dbReference>
<keyword evidence="7 8" id="KW-0472">Membrane</keyword>
<keyword evidence="3 8" id="KW-0813">Transport</keyword>
<evidence type="ECO:0000256" key="1">
    <source>
        <dbReference type="ARBA" id="ARBA00004651"/>
    </source>
</evidence>
<gene>
    <name evidence="10" type="ORF">H9646_13175</name>
</gene>
<evidence type="ECO:0000313" key="11">
    <source>
        <dbReference type="Proteomes" id="UP000634919"/>
    </source>
</evidence>
<dbReference type="InterPro" id="IPR011701">
    <property type="entry name" value="MFS"/>
</dbReference>
<dbReference type="PROSITE" id="PS50850">
    <property type="entry name" value="MFS"/>
    <property type="match status" value="1"/>
</dbReference>
<keyword evidence="5 8" id="KW-0812">Transmembrane</keyword>
<feature type="domain" description="Major facilitator superfamily (MFS) profile" evidence="9">
    <location>
        <begin position="1"/>
        <end position="386"/>
    </location>
</feature>
<keyword evidence="6 8" id="KW-1133">Transmembrane helix</keyword>
<evidence type="ECO:0000256" key="8">
    <source>
        <dbReference type="RuleBase" id="RU365088"/>
    </source>
</evidence>